<protein>
    <recommendedName>
        <fullName evidence="5">Metallo-beta-lactamase domain-containing protein</fullName>
    </recommendedName>
</protein>
<evidence type="ECO:0000256" key="2">
    <source>
        <dbReference type="ARBA" id="ARBA00022723"/>
    </source>
</evidence>
<dbReference type="InterPro" id="IPR036866">
    <property type="entry name" value="RibonucZ/Hydroxyglut_hydro"/>
</dbReference>
<keyword evidence="2" id="KW-0479">Metal-binding</keyword>
<dbReference type="PANTHER" id="PTHR42978:SF3">
    <property type="entry name" value="BLR3078 PROTEIN"/>
    <property type="match status" value="1"/>
</dbReference>
<dbReference type="Pfam" id="PF00753">
    <property type="entry name" value="Lactamase_B"/>
    <property type="match status" value="1"/>
</dbReference>
<dbReference type="SUPFAM" id="SSF56281">
    <property type="entry name" value="Metallo-hydrolase/oxidoreductase"/>
    <property type="match status" value="1"/>
</dbReference>
<dbReference type="InterPro" id="IPR051013">
    <property type="entry name" value="MBL_superfamily_lactonases"/>
</dbReference>
<evidence type="ECO:0000313" key="6">
    <source>
        <dbReference type="EMBL" id="PCJ39774.1"/>
    </source>
</evidence>
<evidence type="ECO:0000313" key="7">
    <source>
        <dbReference type="Proteomes" id="UP000228987"/>
    </source>
</evidence>
<dbReference type="SMART" id="SM00849">
    <property type="entry name" value="Lactamase_B"/>
    <property type="match status" value="1"/>
</dbReference>
<keyword evidence="4" id="KW-0862">Zinc</keyword>
<dbReference type="GO" id="GO:0016787">
    <property type="term" value="F:hydrolase activity"/>
    <property type="evidence" value="ECO:0007669"/>
    <property type="project" value="UniProtKB-KW"/>
</dbReference>
<accession>A0A2A5C7B7</accession>
<dbReference type="InterPro" id="IPR001279">
    <property type="entry name" value="Metallo-B-lactamas"/>
</dbReference>
<name>A0A2A5C7B7_9GAMM</name>
<dbReference type="Gene3D" id="3.60.15.10">
    <property type="entry name" value="Ribonuclease Z/Hydroxyacylglutathione hydrolase-like"/>
    <property type="match status" value="1"/>
</dbReference>
<dbReference type="PANTHER" id="PTHR42978">
    <property type="entry name" value="QUORUM-QUENCHING LACTONASE YTNP-RELATED-RELATED"/>
    <property type="match status" value="1"/>
</dbReference>
<gene>
    <name evidence="6" type="ORF">COA71_12875</name>
</gene>
<dbReference type="GO" id="GO:0046872">
    <property type="term" value="F:metal ion binding"/>
    <property type="evidence" value="ECO:0007669"/>
    <property type="project" value="UniProtKB-KW"/>
</dbReference>
<dbReference type="EMBL" id="NVWI01000012">
    <property type="protein sequence ID" value="PCJ39774.1"/>
    <property type="molecule type" value="Genomic_DNA"/>
</dbReference>
<evidence type="ECO:0000256" key="4">
    <source>
        <dbReference type="ARBA" id="ARBA00022833"/>
    </source>
</evidence>
<keyword evidence="3" id="KW-0378">Hydrolase</keyword>
<dbReference type="CDD" id="cd07729">
    <property type="entry name" value="AHL_lactonase_MBL-fold"/>
    <property type="match status" value="1"/>
</dbReference>
<evidence type="ECO:0000256" key="1">
    <source>
        <dbReference type="ARBA" id="ARBA00007749"/>
    </source>
</evidence>
<feature type="domain" description="Metallo-beta-lactamase" evidence="5">
    <location>
        <begin position="115"/>
        <end position="329"/>
    </location>
</feature>
<proteinExistence type="inferred from homology"/>
<dbReference type="Proteomes" id="UP000228987">
    <property type="component" value="Unassembled WGS sequence"/>
</dbReference>
<reference evidence="7" key="1">
    <citation type="submission" date="2017-08" db="EMBL/GenBank/DDBJ databases">
        <title>A dynamic microbial community with high functional redundancy inhabits the cold, oxic subseafloor aquifer.</title>
        <authorList>
            <person name="Tully B.J."/>
            <person name="Wheat C.G."/>
            <person name="Glazer B.T."/>
            <person name="Huber J.A."/>
        </authorList>
    </citation>
    <scope>NUCLEOTIDE SEQUENCE [LARGE SCALE GENOMIC DNA]</scope>
</reference>
<comment type="caution">
    <text evidence="6">The sequence shown here is derived from an EMBL/GenBank/DDBJ whole genome shotgun (WGS) entry which is preliminary data.</text>
</comment>
<comment type="similarity">
    <text evidence="1">Belongs to the metallo-beta-lactamase superfamily.</text>
</comment>
<dbReference type="AlphaFoldDB" id="A0A2A5C7B7"/>
<evidence type="ECO:0000259" key="5">
    <source>
        <dbReference type="SMART" id="SM00849"/>
    </source>
</evidence>
<organism evidence="6 7">
    <name type="scientific">SAR86 cluster bacterium</name>
    <dbReference type="NCBI Taxonomy" id="2030880"/>
    <lineage>
        <taxon>Bacteria</taxon>
        <taxon>Pseudomonadati</taxon>
        <taxon>Pseudomonadota</taxon>
        <taxon>Gammaproteobacteria</taxon>
        <taxon>SAR86 cluster</taxon>
    </lineage>
</organism>
<sequence>MVLMIAKNNLLFFRQMIKRKCFAWKNTEVDVKRCYFSLTFILKTKKGKSMLLIRRFYISFMLVFGLALSSGSVAQAASSTSDQSLKLYVLDGGVLEAGPASYNLLEEEVETTLLSLASFLIVHPDGVLLWDAGSVMEGERAGGAGTRQLITRSDMRERPVTLGAPMLELLAEIGYSPEDVTHLALSHYHWDHSANANLFAHAKWFVRPEEREAMFSPLPPGGNSSRPETFADLRNSETILVRDEEFDVFGDGLVVLKAARGHTPGHQVLYVNLANTGGVVLAGDLYHYGEERTLNRLPVADFNVQQTRVARVKLEEFLLRKDATLWIQHDLPAHRLLRKSPEFYD</sequence>
<evidence type="ECO:0000256" key="3">
    <source>
        <dbReference type="ARBA" id="ARBA00022801"/>
    </source>
</evidence>